<feature type="compositionally biased region" description="Basic and acidic residues" evidence="1">
    <location>
        <begin position="108"/>
        <end position="130"/>
    </location>
</feature>
<accession>A0A6J4RN31</accession>
<keyword evidence="2" id="KW-0489">Methyltransferase</keyword>
<dbReference type="AlphaFoldDB" id="A0A6J4RN31"/>
<keyword evidence="2" id="KW-0808">Transferase</keyword>
<feature type="non-terminal residue" evidence="2">
    <location>
        <position position="253"/>
    </location>
</feature>
<organism evidence="2">
    <name type="scientific">uncultured Solirubrobacteraceae bacterium</name>
    <dbReference type="NCBI Taxonomy" id="1162706"/>
    <lineage>
        <taxon>Bacteria</taxon>
        <taxon>Bacillati</taxon>
        <taxon>Actinomycetota</taxon>
        <taxon>Thermoleophilia</taxon>
        <taxon>Solirubrobacterales</taxon>
        <taxon>Solirubrobacteraceae</taxon>
        <taxon>environmental samples</taxon>
    </lineage>
</organism>
<keyword evidence="2" id="KW-0378">Hydrolase</keyword>
<dbReference type="GO" id="GO:0008168">
    <property type="term" value="F:methyltransferase activity"/>
    <property type="evidence" value="ECO:0007669"/>
    <property type="project" value="UniProtKB-KW"/>
</dbReference>
<feature type="compositionally biased region" description="Basic residues" evidence="1">
    <location>
        <begin position="90"/>
        <end position="99"/>
    </location>
</feature>
<evidence type="ECO:0000313" key="2">
    <source>
        <dbReference type="EMBL" id="CAA9473528.1"/>
    </source>
</evidence>
<dbReference type="EC" id="2.1.1.-" evidence="2"/>
<reference evidence="2" key="1">
    <citation type="submission" date="2020-02" db="EMBL/GenBank/DDBJ databases">
        <authorList>
            <person name="Meier V. D."/>
        </authorList>
    </citation>
    <scope>NUCLEOTIDE SEQUENCE</scope>
    <source>
        <strain evidence="2">AVDCRST_MAG69</strain>
    </source>
</reference>
<feature type="compositionally biased region" description="Basic residues" evidence="1">
    <location>
        <begin position="195"/>
        <end position="212"/>
    </location>
</feature>
<feature type="region of interest" description="Disordered" evidence="1">
    <location>
        <begin position="75"/>
        <end position="253"/>
    </location>
</feature>
<feature type="compositionally biased region" description="Basic residues" evidence="1">
    <location>
        <begin position="151"/>
        <end position="161"/>
    </location>
</feature>
<sequence length="253" mass="28762">EHRHRRDPRGRPGRPHRILPQRRRLPRPARGVRRLATVALSRVRDPDRALGQRPGALVAPAARALPALRDRDLAALPDRGAGDRAAVRGRGARQGRRPGRPPGPGARDPARARHDHRSRLPDHPERVDGHRGRRRARAGPHHRPGRDGRAPHRRRHRRRGPAARGDRPPRRHGRRRHQARRGPGPVPRARGGRRDLRRAHHRDARGRGHHLPQGHAGGPQDRGPLRAVPGPRRRRRAVPRRRARRVVPRPLHV</sequence>
<feature type="region of interest" description="Disordered" evidence="1">
    <location>
        <begin position="1"/>
        <end position="33"/>
    </location>
</feature>
<gene>
    <name evidence="2" type="ORF">AVDCRST_MAG69-258</name>
</gene>
<name>A0A6J4RN31_9ACTN</name>
<dbReference type="EC" id="3.4.23.43" evidence="2"/>
<dbReference type="GO" id="GO:0032259">
    <property type="term" value="P:methylation"/>
    <property type="evidence" value="ECO:0007669"/>
    <property type="project" value="UniProtKB-KW"/>
</dbReference>
<feature type="compositionally biased region" description="Basic residues" evidence="1">
    <location>
        <begin position="131"/>
        <end position="144"/>
    </location>
</feature>
<dbReference type="EMBL" id="CADCVP010000035">
    <property type="protein sequence ID" value="CAA9473528.1"/>
    <property type="molecule type" value="Genomic_DNA"/>
</dbReference>
<dbReference type="GO" id="GO:0004190">
    <property type="term" value="F:aspartic-type endopeptidase activity"/>
    <property type="evidence" value="ECO:0007669"/>
    <property type="project" value="UniProtKB-EC"/>
</dbReference>
<protein>
    <submittedName>
        <fullName evidence="2">Leader peptidase (Prepilin peptidase) / N-methyltransferase</fullName>
        <ecNumber evidence="2">2.1.1.-</ecNumber>
        <ecNumber evidence="2">3.4.23.43</ecNumber>
    </submittedName>
</protein>
<feature type="compositionally biased region" description="Basic residues" evidence="1">
    <location>
        <begin position="231"/>
        <end position="253"/>
    </location>
</feature>
<evidence type="ECO:0000256" key="1">
    <source>
        <dbReference type="SAM" id="MobiDB-lite"/>
    </source>
</evidence>
<feature type="compositionally biased region" description="Basic residues" evidence="1">
    <location>
        <begin position="169"/>
        <end position="180"/>
    </location>
</feature>
<proteinExistence type="predicted"/>
<feature type="non-terminal residue" evidence="2">
    <location>
        <position position="1"/>
    </location>
</feature>